<comment type="caution">
    <text evidence="2">The sequence shown here is derived from an EMBL/GenBank/DDBJ whole genome shotgun (WGS) entry which is preliminary data.</text>
</comment>
<evidence type="ECO:0000313" key="2">
    <source>
        <dbReference type="EMBL" id="RJQ79313.1"/>
    </source>
</evidence>
<dbReference type="RefSeq" id="WP_147397515.1">
    <property type="nucleotide sequence ID" value="NZ_QZFV01000122.1"/>
</dbReference>
<dbReference type="Proteomes" id="UP000285112">
    <property type="component" value="Unassembled WGS sequence"/>
</dbReference>
<name>A0A419HRS6_9PSEU</name>
<reference evidence="2 3" key="1">
    <citation type="submission" date="2018-09" db="EMBL/GenBank/DDBJ databases">
        <title>YIM PH 21725 draft genome.</title>
        <authorList>
            <person name="Miao C."/>
        </authorList>
    </citation>
    <scope>NUCLEOTIDE SEQUENCE [LARGE SCALE GENOMIC DNA]</scope>
    <source>
        <strain evidence="3">YIM PH21725</strain>
    </source>
</reference>
<sequence length="86" mass="8888">MNASCTWRTSDGCASRPTAAVAGSVEQARGGEFRGAGGVRRIGDRDGRVQGEDADAHVAQLGPLRRTVRVGRRGGDAAPNTQPDGL</sequence>
<accession>A0A419HRS6</accession>
<dbReference type="EMBL" id="QZFV01000122">
    <property type="protein sequence ID" value="RJQ79313.1"/>
    <property type="molecule type" value="Genomic_DNA"/>
</dbReference>
<proteinExistence type="predicted"/>
<gene>
    <name evidence="2" type="ORF">D5S19_26510</name>
</gene>
<evidence type="ECO:0000256" key="1">
    <source>
        <dbReference type="SAM" id="MobiDB-lite"/>
    </source>
</evidence>
<evidence type="ECO:0000313" key="3">
    <source>
        <dbReference type="Proteomes" id="UP000285112"/>
    </source>
</evidence>
<protein>
    <submittedName>
        <fullName evidence="2">Uncharacterized protein</fullName>
    </submittedName>
</protein>
<organism evidence="2 3">
    <name type="scientific">Amycolatopsis panacis</name>
    <dbReference type="NCBI Taxonomy" id="2340917"/>
    <lineage>
        <taxon>Bacteria</taxon>
        <taxon>Bacillati</taxon>
        <taxon>Actinomycetota</taxon>
        <taxon>Actinomycetes</taxon>
        <taxon>Pseudonocardiales</taxon>
        <taxon>Pseudonocardiaceae</taxon>
        <taxon>Amycolatopsis</taxon>
    </lineage>
</organism>
<keyword evidence="3" id="KW-1185">Reference proteome</keyword>
<feature type="region of interest" description="Disordered" evidence="1">
    <location>
        <begin position="54"/>
        <end position="86"/>
    </location>
</feature>
<dbReference type="AlphaFoldDB" id="A0A419HRS6"/>